<evidence type="ECO:0000313" key="2">
    <source>
        <dbReference type="Proteomes" id="UP001176941"/>
    </source>
</evidence>
<name>A0ABN8ZET6_RANTA</name>
<dbReference type="Proteomes" id="UP001176941">
    <property type="component" value="Chromosome 32"/>
</dbReference>
<evidence type="ECO:0000313" key="1">
    <source>
        <dbReference type="EMBL" id="CAI9172003.1"/>
    </source>
</evidence>
<dbReference type="EMBL" id="OX459968">
    <property type="protein sequence ID" value="CAI9172003.1"/>
    <property type="molecule type" value="Genomic_DNA"/>
</dbReference>
<protein>
    <submittedName>
        <fullName evidence="1">Uncharacterized protein</fullName>
    </submittedName>
</protein>
<reference evidence="1" key="1">
    <citation type="submission" date="2023-04" db="EMBL/GenBank/DDBJ databases">
        <authorList>
            <consortium name="ELIXIR-Norway"/>
        </authorList>
    </citation>
    <scope>NUCLEOTIDE SEQUENCE [LARGE SCALE GENOMIC DNA]</scope>
</reference>
<keyword evidence="2" id="KW-1185">Reference proteome</keyword>
<proteinExistence type="predicted"/>
<accession>A0ABN8ZET6</accession>
<gene>
    <name evidence="1" type="ORF">MRATA1EN1_LOCUS20965</name>
</gene>
<sequence>MKTSSSTLKEFHTIPPPKGALYATGRSLAISPKTSFSVERKKTLDKKKQGLTEALKNSCDLHLCLISEGAECIFIPQIPSLAEASTEFRKTALALACAYPQRRGY</sequence>
<organism evidence="1 2">
    <name type="scientific">Rangifer tarandus platyrhynchus</name>
    <name type="common">Svalbard reindeer</name>
    <dbReference type="NCBI Taxonomy" id="3082113"/>
    <lineage>
        <taxon>Eukaryota</taxon>
        <taxon>Metazoa</taxon>
        <taxon>Chordata</taxon>
        <taxon>Craniata</taxon>
        <taxon>Vertebrata</taxon>
        <taxon>Euteleostomi</taxon>
        <taxon>Mammalia</taxon>
        <taxon>Eutheria</taxon>
        <taxon>Laurasiatheria</taxon>
        <taxon>Artiodactyla</taxon>
        <taxon>Ruminantia</taxon>
        <taxon>Pecora</taxon>
        <taxon>Cervidae</taxon>
        <taxon>Odocoileinae</taxon>
        <taxon>Rangifer</taxon>
    </lineage>
</organism>